<sequence length="673" mass="71464">MHQHSSSSHPRRHRNNIALHHLSLLCLWLFLLANLPHSTNAGAYPTDPTTNTPLPNAITTFYISARTLWQNRDLQQSTGLRQLHPALMRVIRLADAAAADTNVYSVVNASDVSMMAMPPSNDTHDFYTLAPHWVRNPLTPNGLPWVVDSKVNNSSVVPVLPDPATGDADLRALQTVVDDVWYAGLAYFWTGDEKYAALVARRVTQWFVDEATYMNPNLEYANYVPGRSAIVATNGGGGGGGGAAAAAPTTGSVANATAVAAAAAALQVVKAPSVVDDDFDDAPLPVDPDLVERRRAGIYKRQVVSAPVPAAPVAASAVSAVPASDITPAAASPAAIAPTPTPPAPSVGAPAFTTSLSSVAGWLPALATPKPSAVRPPPPLFEGSLAGKEKKNKKQKTLSMIHLTLCINTSAHFPYIGILDIYRLVDAISLTANSPSIPPTTTTALQAWCQRYLTWLQTSTRAQNESALTDYRGVHIDLAQIALSLYLSDPQTATAILTNRTLPRLATQISPSGQIPAELAKTHTSTWDASVEYISAMFVIGHMTRNAPLYPDLFAVSTSDGRSLRGALEFLLPYAMANGTGWPAPPGGGSFKAGVKFVQVLKEAYVVWGDARYLAAVGVLQPRPEVWNPSKLWTPFDSFDVMADSGAADVRALRGGVSGLVAIAALACVWMSV</sequence>
<proteinExistence type="predicted"/>
<dbReference type="GO" id="GO:0042597">
    <property type="term" value="C:periplasmic space"/>
    <property type="evidence" value="ECO:0007669"/>
    <property type="project" value="InterPro"/>
</dbReference>
<feature type="chain" id="PRO_5042119868" description="Alginate lyase domain-containing protein" evidence="3">
    <location>
        <begin position="42"/>
        <end position="673"/>
    </location>
</feature>
<accession>A0AAD5TEX4</accession>
<name>A0AAD5TEX4_9FUNG</name>
<feature type="domain" description="Alginate lyase" evidence="4">
    <location>
        <begin position="402"/>
        <end position="579"/>
    </location>
</feature>
<evidence type="ECO:0000313" key="6">
    <source>
        <dbReference type="Proteomes" id="UP001212152"/>
    </source>
</evidence>
<evidence type="ECO:0000256" key="3">
    <source>
        <dbReference type="SAM" id="SignalP"/>
    </source>
</evidence>
<comment type="caution">
    <text evidence="5">The sequence shown here is derived from an EMBL/GenBank/DDBJ whole genome shotgun (WGS) entry which is preliminary data.</text>
</comment>
<dbReference type="Pfam" id="PF05426">
    <property type="entry name" value="Alginate_lyase"/>
    <property type="match status" value="2"/>
</dbReference>
<gene>
    <name evidence="5" type="ORF">HDU87_008751</name>
</gene>
<evidence type="ECO:0000259" key="4">
    <source>
        <dbReference type="Pfam" id="PF05426"/>
    </source>
</evidence>
<dbReference type="GO" id="GO:0016829">
    <property type="term" value="F:lyase activity"/>
    <property type="evidence" value="ECO:0007669"/>
    <property type="project" value="UniProtKB-KW"/>
</dbReference>
<dbReference type="EMBL" id="JADGJQ010000094">
    <property type="protein sequence ID" value="KAJ3170516.1"/>
    <property type="molecule type" value="Genomic_DNA"/>
</dbReference>
<keyword evidence="2" id="KW-0456">Lyase</keyword>
<dbReference type="InterPro" id="IPR008397">
    <property type="entry name" value="Alginate_lyase_dom"/>
</dbReference>
<dbReference type="Proteomes" id="UP001212152">
    <property type="component" value="Unassembled WGS sequence"/>
</dbReference>
<feature type="signal peptide" evidence="3">
    <location>
        <begin position="1"/>
        <end position="41"/>
    </location>
</feature>
<keyword evidence="1 3" id="KW-0732">Signal</keyword>
<dbReference type="Gene3D" id="1.50.10.100">
    <property type="entry name" value="Chondroitin AC/alginate lyase"/>
    <property type="match status" value="2"/>
</dbReference>
<dbReference type="InterPro" id="IPR008929">
    <property type="entry name" value="Chondroitin_lyas"/>
</dbReference>
<keyword evidence="6" id="KW-1185">Reference proteome</keyword>
<dbReference type="AlphaFoldDB" id="A0AAD5TEX4"/>
<protein>
    <recommendedName>
        <fullName evidence="4">Alginate lyase domain-containing protein</fullName>
    </recommendedName>
</protein>
<reference evidence="5" key="1">
    <citation type="submission" date="2020-05" db="EMBL/GenBank/DDBJ databases">
        <title>Phylogenomic resolution of chytrid fungi.</title>
        <authorList>
            <person name="Stajich J.E."/>
            <person name="Amses K."/>
            <person name="Simmons R."/>
            <person name="Seto K."/>
            <person name="Myers J."/>
            <person name="Bonds A."/>
            <person name="Quandt C.A."/>
            <person name="Barry K."/>
            <person name="Liu P."/>
            <person name="Grigoriev I."/>
            <person name="Longcore J.E."/>
            <person name="James T.Y."/>
        </authorList>
    </citation>
    <scope>NUCLEOTIDE SEQUENCE</scope>
    <source>
        <strain evidence="5">JEL0379</strain>
    </source>
</reference>
<evidence type="ECO:0000256" key="1">
    <source>
        <dbReference type="ARBA" id="ARBA00022729"/>
    </source>
</evidence>
<feature type="domain" description="Alginate lyase" evidence="4">
    <location>
        <begin position="118"/>
        <end position="238"/>
    </location>
</feature>
<evidence type="ECO:0000313" key="5">
    <source>
        <dbReference type="EMBL" id="KAJ3170516.1"/>
    </source>
</evidence>
<evidence type="ECO:0000256" key="2">
    <source>
        <dbReference type="ARBA" id="ARBA00023239"/>
    </source>
</evidence>
<organism evidence="5 6">
    <name type="scientific">Geranomyces variabilis</name>
    <dbReference type="NCBI Taxonomy" id="109894"/>
    <lineage>
        <taxon>Eukaryota</taxon>
        <taxon>Fungi</taxon>
        <taxon>Fungi incertae sedis</taxon>
        <taxon>Chytridiomycota</taxon>
        <taxon>Chytridiomycota incertae sedis</taxon>
        <taxon>Chytridiomycetes</taxon>
        <taxon>Spizellomycetales</taxon>
        <taxon>Powellomycetaceae</taxon>
        <taxon>Geranomyces</taxon>
    </lineage>
</organism>
<dbReference type="SUPFAM" id="SSF48230">
    <property type="entry name" value="Chondroitin AC/alginate lyase"/>
    <property type="match status" value="2"/>
</dbReference>